<evidence type="ECO:0000313" key="6">
    <source>
        <dbReference type="EMBL" id="URD96024.1"/>
    </source>
</evidence>
<dbReference type="Gene3D" id="1.10.287.130">
    <property type="match status" value="1"/>
</dbReference>
<dbReference type="CDD" id="cd00082">
    <property type="entry name" value="HisKA"/>
    <property type="match status" value="1"/>
</dbReference>
<dbReference type="SUPFAM" id="SSF51445">
    <property type="entry name" value="(Trans)glycosidases"/>
    <property type="match status" value="1"/>
</dbReference>
<dbReference type="GO" id="GO:0046872">
    <property type="term" value="F:metal ion binding"/>
    <property type="evidence" value="ECO:0007669"/>
    <property type="project" value="UniProtKB-KW"/>
</dbReference>
<dbReference type="PANTHER" id="PTHR24423:SF625">
    <property type="entry name" value="ETHYLENE RESPONSE SENSOR 1"/>
    <property type="match status" value="1"/>
</dbReference>
<dbReference type="SUPFAM" id="SSF55874">
    <property type="entry name" value="ATPase domain of HSP90 chaperone/DNA topoisomerase II/histidine kinase"/>
    <property type="match status" value="1"/>
</dbReference>
<dbReference type="EC" id="2.7.13.3" evidence="2"/>
<dbReference type="GO" id="GO:0051740">
    <property type="term" value="F:ethylene binding"/>
    <property type="evidence" value="ECO:0007669"/>
    <property type="project" value="TreeGrafter"/>
</dbReference>
<dbReference type="PRINTS" id="PR00344">
    <property type="entry name" value="BCTRLSENSOR"/>
</dbReference>
<dbReference type="InterPro" id="IPR003594">
    <property type="entry name" value="HATPase_dom"/>
</dbReference>
<dbReference type="Pfam" id="PF00512">
    <property type="entry name" value="HisKA"/>
    <property type="match status" value="1"/>
</dbReference>
<dbReference type="Pfam" id="PF02518">
    <property type="entry name" value="HATPase_c"/>
    <property type="match status" value="1"/>
</dbReference>
<feature type="compositionally biased region" description="Basic and acidic residues" evidence="4">
    <location>
        <begin position="261"/>
        <end position="271"/>
    </location>
</feature>
<gene>
    <name evidence="6" type="ORF">MUK42_37328</name>
</gene>
<evidence type="ECO:0000256" key="3">
    <source>
        <dbReference type="ARBA" id="ARBA00022553"/>
    </source>
</evidence>
<reference evidence="6" key="1">
    <citation type="submission" date="2022-05" db="EMBL/GenBank/DDBJ databases">
        <title>The Musa troglodytarum L. genome provides insights into the mechanism of non-climacteric behaviour and enrichment of carotenoids.</title>
        <authorList>
            <person name="Wang J."/>
        </authorList>
    </citation>
    <scope>NUCLEOTIDE SEQUENCE</scope>
    <source>
        <tissue evidence="6">Leaf</tissue>
    </source>
</reference>
<dbReference type="SMART" id="SM00387">
    <property type="entry name" value="HATPase_c"/>
    <property type="match status" value="1"/>
</dbReference>
<dbReference type="InterPro" id="IPR036890">
    <property type="entry name" value="HATPase_C_sf"/>
</dbReference>
<dbReference type="GO" id="GO:0000155">
    <property type="term" value="F:phosphorelay sensor kinase activity"/>
    <property type="evidence" value="ECO:0007669"/>
    <property type="project" value="InterPro"/>
</dbReference>
<dbReference type="InterPro" id="IPR036097">
    <property type="entry name" value="HisK_dim/P_sf"/>
</dbReference>
<dbReference type="GO" id="GO:0038199">
    <property type="term" value="F:ethylene receptor activity"/>
    <property type="evidence" value="ECO:0007669"/>
    <property type="project" value="TreeGrafter"/>
</dbReference>
<keyword evidence="3" id="KW-0597">Phosphoprotein</keyword>
<feature type="region of interest" description="Disordered" evidence="4">
    <location>
        <begin position="261"/>
        <end position="290"/>
    </location>
</feature>
<keyword evidence="7" id="KW-1185">Reference proteome</keyword>
<evidence type="ECO:0000313" key="7">
    <source>
        <dbReference type="Proteomes" id="UP001055439"/>
    </source>
</evidence>
<organism evidence="6 7">
    <name type="scientific">Musa troglodytarum</name>
    <name type="common">fe'i banana</name>
    <dbReference type="NCBI Taxonomy" id="320322"/>
    <lineage>
        <taxon>Eukaryota</taxon>
        <taxon>Viridiplantae</taxon>
        <taxon>Streptophyta</taxon>
        <taxon>Embryophyta</taxon>
        <taxon>Tracheophyta</taxon>
        <taxon>Spermatophyta</taxon>
        <taxon>Magnoliopsida</taxon>
        <taxon>Liliopsida</taxon>
        <taxon>Zingiberales</taxon>
        <taxon>Musaceae</taxon>
        <taxon>Musa</taxon>
    </lineage>
</organism>
<evidence type="ECO:0000256" key="4">
    <source>
        <dbReference type="SAM" id="MobiDB-lite"/>
    </source>
</evidence>
<accession>A0A9E7FHH0</accession>
<proteinExistence type="predicted"/>
<dbReference type="EMBL" id="CP097506">
    <property type="protein sequence ID" value="URD96024.1"/>
    <property type="molecule type" value="Genomic_DNA"/>
</dbReference>
<dbReference type="SUPFAM" id="SSF47384">
    <property type="entry name" value="Homodimeric domain of signal transducing histidine kinase"/>
    <property type="match status" value="1"/>
</dbReference>
<protein>
    <recommendedName>
        <fullName evidence="2">histidine kinase</fullName>
        <ecNumber evidence="2">2.7.13.3</ecNumber>
    </recommendedName>
</protein>
<dbReference type="GO" id="GO:0005783">
    <property type="term" value="C:endoplasmic reticulum"/>
    <property type="evidence" value="ECO:0007669"/>
    <property type="project" value="TreeGrafter"/>
</dbReference>
<feature type="domain" description="Histidine kinase/HSP90-like ATPase" evidence="5">
    <location>
        <begin position="10"/>
        <end position="157"/>
    </location>
</feature>
<dbReference type="OrthoDB" id="60033at2759"/>
<dbReference type="InterPro" id="IPR017853">
    <property type="entry name" value="GH"/>
</dbReference>
<comment type="catalytic activity">
    <reaction evidence="1">
        <text>ATP + protein L-histidine = ADP + protein N-phospho-L-histidine.</text>
        <dbReference type="EC" id="2.7.13.3"/>
    </reaction>
</comment>
<dbReference type="Proteomes" id="UP001055439">
    <property type="component" value="Chromosome 4"/>
</dbReference>
<evidence type="ECO:0000256" key="2">
    <source>
        <dbReference type="ARBA" id="ARBA00012438"/>
    </source>
</evidence>
<dbReference type="InterPro" id="IPR004358">
    <property type="entry name" value="Sig_transdc_His_kin-like_C"/>
</dbReference>
<sequence>MEDGSFELDIANFNLHAIFREVINLIKLIGCKEVPLCVTLAPTCPHVPWFLKEGHISITHLLRSDSSRGPRAPEFSPVPGDRHFYLRVQDTGYGISPQDLPHIFTKFAHSRNSANKASNGGGLGLAICRSLMEGRIWLESEGIGKRCTATFIVKLGICDPSGNLQQILQTHNVAVKCATITPDDIEVPTRLCLLMDFFSKIGSPFYINAYPFLVYKSDPNHIDNNYALFRSNAGIHDAKIGLHYDNMGKPIIEFTDVHEDPTKSDHQEKKHMEKKIKNQSPKSGSKRATTRNEVISNDEMISRIIYVIALSHAAILEESMRARDLLMEQNVALDLARREAEIAIHARNDFLAVMNHKMRTPMHAIIALSSVLLETELTPEQ</sequence>
<dbReference type="PANTHER" id="PTHR24423">
    <property type="entry name" value="TWO-COMPONENT SENSOR HISTIDINE KINASE"/>
    <property type="match status" value="1"/>
</dbReference>
<dbReference type="InterPro" id="IPR003661">
    <property type="entry name" value="HisK_dim/P_dom"/>
</dbReference>
<evidence type="ECO:0000256" key="1">
    <source>
        <dbReference type="ARBA" id="ARBA00000085"/>
    </source>
</evidence>
<evidence type="ECO:0000259" key="5">
    <source>
        <dbReference type="SMART" id="SM00387"/>
    </source>
</evidence>
<keyword evidence="6" id="KW-0675">Receptor</keyword>
<dbReference type="FunFam" id="3.30.565.10:FF:000030">
    <property type="entry name" value="Ethylene receptor 1"/>
    <property type="match status" value="1"/>
</dbReference>
<name>A0A9E7FHH0_9LILI</name>
<dbReference type="Gene3D" id="3.30.565.10">
    <property type="entry name" value="Histidine kinase-like ATPase, C-terminal domain"/>
    <property type="match status" value="1"/>
</dbReference>
<dbReference type="AlphaFoldDB" id="A0A9E7FHH0"/>
<dbReference type="GO" id="GO:0005524">
    <property type="term" value="F:ATP binding"/>
    <property type="evidence" value="ECO:0007669"/>
    <property type="project" value="UniProtKB-KW"/>
</dbReference>
<dbReference type="Gene3D" id="3.20.20.80">
    <property type="entry name" value="Glycosidases"/>
    <property type="match status" value="1"/>
</dbReference>